<dbReference type="EMBL" id="JAMPLM010000009">
    <property type="protein sequence ID" value="MEP1059252.1"/>
    <property type="molecule type" value="Genomic_DNA"/>
</dbReference>
<sequence>MIDFQESVLFKLEPIAVDQMLKPISNFLLEDETVLAVFKTVRDQLVFTSKRIIAANVQGLTGKKVDYTSIPYSKIQTFSVESSGTLERDCEIEIYISSIGKIRFEIRGNFDVIAFNKVISKYVLA</sequence>
<protein>
    <submittedName>
        <fullName evidence="2">PH domain-containing protein</fullName>
    </submittedName>
</protein>
<dbReference type="RefSeq" id="WP_190449009.1">
    <property type="nucleotide sequence ID" value="NZ_JAMPLM010000009.1"/>
</dbReference>
<dbReference type="Proteomes" id="UP001476950">
    <property type="component" value="Unassembled WGS sequence"/>
</dbReference>
<dbReference type="Gene3D" id="2.30.29.50">
    <property type="entry name" value="Bacterial Pleckstrin homology domain"/>
    <property type="match status" value="1"/>
</dbReference>
<dbReference type="PANTHER" id="PTHR35796">
    <property type="entry name" value="HYPOTHETICAL CYTOSOLIC PROTEIN"/>
    <property type="match status" value="1"/>
</dbReference>
<dbReference type="SUPFAM" id="SSF50729">
    <property type="entry name" value="PH domain-like"/>
    <property type="match status" value="1"/>
</dbReference>
<evidence type="ECO:0000259" key="1">
    <source>
        <dbReference type="Pfam" id="PF08000"/>
    </source>
</evidence>
<dbReference type="CDD" id="cd13225">
    <property type="entry name" value="PH-like_bacteria"/>
    <property type="match status" value="1"/>
</dbReference>
<accession>A0ABV0KJH7</accession>
<evidence type="ECO:0000313" key="2">
    <source>
        <dbReference type="EMBL" id="MEP1059252.1"/>
    </source>
</evidence>
<name>A0ABV0KJH7_9CYAN</name>
<proteinExistence type="predicted"/>
<gene>
    <name evidence="2" type="ORF">NDI38_12460</name>
</gene>
<comment type="caution">
    <text evidence="2">The sequence shown here is derived from an EMBL/GenBank/DDBJ whole genome shotgun (WGS) entry which is preliminary data.</text>
</comment>
<evidence type="ECO:0000313" key="3">
    <source>
        <dbReference type="Proteomes" id="UP001476950"/>
    </source>
</evidence>
<feature type="domain" description="Bacterial Pleckstrin homology" evidence="1">
    <location>
        <begin position="5"/>
        <end position="123"/>
    </location>
</feature>
<reference evidence="2 3" key="1">
    <citation type="submission" date="2022-04" db="EMBL/GenBank/DDBJ databases">
        <title>Positive selection, recombination, and allopatry shape intraspecific diversity of widespread and dominant cyanobacteria.</title>
        <authorList>
            <person name="Wei J."/>
            <person name="Shu W."/>
            <person name="Hu C."/>
        </authorList>
    </citation>
    <scope>NUCLEOTIDE SEQUENCE [LARGE SCALE GENOMIC DNA]</scope>
    <source>
        <strain evidence="2 3">AS-A4</strain>
    </source>
</reference>
<dbReference type="InterPro" id="IPR037063">
    <property type="entry name" value="PHb_sf"/>
</dbReference>
<dbReference type="InterPro" id="IPR012544">
    <property type="entry name" value="PHb"/>
</dbReference>
<organism evidence="2 3">
    <name type="scientific">Stenomitos frigidus AS-A4</name>
    <dbReference type="NCBI Taxonomy" id="2933935"/>
    <lineage>
        <taxon>Bacteria</taxon>
        <taxon>Bacillati</taxon>
        <taxon>Cyanobacteriota</taxon>
        <taxon>Cyanophyceae</taxon>
        <taxon>Leptolyngbyales</taxon>
        <taxon>Leptolyngbyaceae</taxon>
        <taxon>Stenomitos</taxon>
    </lineage>
</organism>
<keyword evidence="3" id="KW-1185">Reference proteome</keyword>
<dbReference type="Pfam" id="PF08000">
    <property type="entry name" value="bPH_1"/>
    <property type="match status" value="1"/>
</dbReference>
<dbReference type="PANTHER" id="PTHR35796:SF3">
    <property type="entry name" value="BHLH DOMAIN-CONTAINING PROTEIN"/>
    <property type="match status" value="1"/>
</dbReference>